<proteinExistence type="predicted"/>
<dbReference type="Proteomes" id="UP000062768">
    <property type="component" value="Chromosome I"/>
</dbReference>
<dbReference type="PATRIC" id="fig|2162.10.peg.1836"/>
<evidence type="ECO:0000313" key="4">
    <source>
        <dbReference type="Proteomes" id="UP000062768"/>
    </source>
</evidence>
<dbReference type="EMBL" id="CP006933">
    <property type="protein sequence ID" value="AIS31546.1"/>
    <property type="molecule type" value="Genomic_DNA"/>
</dbReference>
<reference evidence="2" key="2">
    <citation type="submission" date="2014-08" db="EMBL/GenBank/DDBJ databases">
        <authorList>
            <person name="Wibberg D."/>
        </authorList>
    </citation>
    <scope>NUCLEOTIDE SEQUENCE</scope>
</reference>
<gene>
    <name evidence="1" type="ORF">BRM9_0726</name>
    <name evidence="2" type="ORF">DSM1535_0678</name>
    <name evidence="3" type="ORF">MB9_1762</name>
</gene>
<dbReference type="EMBL" id="LN734822">
    <property type="protein sequence ID" value="CEL25397.1"/>
    <property type="molecule type" value="Genomic_DNA"/>
</dbReference>
<evidence type="ECO:0000313" key="2">
    <source>
        <dbReference type="EMBL" id="CEA13039.1"/>
    </source>
</evidence>
<reference evidence="1" key="1">
    <citation type="submission" date="2013-12" db="EMBL/GenBank/DDBJ databases">
        <title>The complete genome sequence of Methanobacterium sp. BRM9.</title>
        <authorList>
            <consortium name="Pastoral Greenhouse Gas Research Consortium"/>
            <person name="Kelly W.J."/>
            <person name="Leahy S.C."/>
            <person name="Perry R."/>
            <person name="Li D."/>
            <person name="Altermann E."/>
            <person name="Lambie S.C."/>
            <person name="Attwood G.T."/>
        </authorList>
    </citation>
    <scope>NUCLEOTIDE SEQUENCE [LARGE SCALE GENOMIC DNA]</scope>
    <source>
        <strain evidence="1">BRM9</strain>
    </source>
</reference>
<name>A0A090I2F5_METFO</name>
<keyword evidence="4" id="KW-1185">Reference proteome</keyword>
<dbReference type="KEGG" id="mfc:BRM9_0726"/>
<dbReference type="KEGG" id="mfi:DSM1535_0678"/>
<protein>
    <submittedName>
        <fullName evidence="2">Uncharacterized protein</fullName>
    </submittedName>
</protein>
<evidence type="ECO:0000313" key="1">
    <source>
        <dbReference type="EMBL" id="AIS31546.1"/>
    </source>
</evidence>
<dbReference type="GeneID" id="26739998"/>
<dbReference type="Proteomes" id="UP000029661">
    <property type="component" value="Chromosome"/>
</dbReference>
<dbReference type="EMBL" id="LN515531">
    <property type="protein sequence ID" value="CEA13039.1"/>
    <property type="molecule type" value="Genomic_DNA"/>
</dbReference>
<evidence type="ECO:0000313" key="3">
    <source>
        <dbReference type="EMBL" id="CEL25397.1"/>
    </source>
</evidence>
<accession>A0A090I2F5</accession>
<dbReference type="RefSeq" id="WP_331437026.1">
    <property type="nucleotide sequence ID" value="NZ_CALCVY010000216.1"/>
</dbReference>
<organism evidence="2">
    <name type="scientific">Methanobacterium formicicum</name>
    <dbReference type="NCBI Taxonomy" id="2162"/>
    <lineage>
        <taxon>Archaea</taxon>
        <taxon>Methanobacteriati</taxon>
        <taxon>Methanobacteriota</taxon>
        <taxon>Methanomada group</taxon>
        <taxon>Methanobacteria</taxon>
        <taxon>Methanobacteriales</taxon>
        <taxon>Methanobacteriaceae</taxon>
        <taxon>Methanobacterium</taxon>
    </lineage>
</organism>
<sequence length="81" mass="9322">MEKDRRMEDDLPAEDTMLYEMRIPAGITQSIVADIITKFSLELKNTDDGPVLYGTKENLENAQDHIVKALNERIRELENKS</sequence>
<dbReference type="STRING" id="2162.BRM9_0726"/>
<dbReference type="AlphaFoldDB" id="A0A090I2F5"/>
<reference evidence="3" key="3">
    <citation type="submission" date="2014-09" db="EMBL/GenBank/DDBJ databases">
        <authorList>
            <person name="Bishop-Lilly K.A."/>
            <person name="Broomall S.M."/>
            <person name="Chain P.S."/>
            <person name="Chertkov O."/>
            <person name="Coyne S.R."/>
            <person name="Daligault H.E."/>
            <person name="Davenport K.W."/>
            <person name="Erkkila T."/>
            <person name="Frey K.G."/>
            <person name="Gibbons H.S."/>
            <person name="Gu W."/>
            <person name="Jaissle J."/>
            <person name="Johnson S.L."/>
            <person name="Koroleva G.I."/>
            <person name="Ladner J.T."/>
            <person name="Lo C.-C."/>
            <person name="Minogue T.D."/>
            <person name="Munk C."/>
            <person name="Palacios G.F."/>
            <person name="Redden C.L."/>
            <person name="Rosenzweig C.N."/>
            <person name="Scholz M.B."/>
            <person name="Teshima H."/>
            <person name="Xu Y."/>
        </authorList>
    </citation>
    <scope>NUCLEOTIDE SEQUENCE</scope>
    <source>
        <strain evidence="3">Mb9</strain>
    </source>
</reference>